<organism evidence="3 4">
    <name type="scientific">Urbifossiella limnaea</name>
    <dbReference type="NCBI Taxonomy" id="2528023"/>
    <lineage>
        <taxon>Bacteria</taxon>
        <taxon>Pseudomonadati</taxon>
        <taxon>Planctomycetota</taxon>
        <taxon>Planctomycetia</taxon>
        <taxon>Gemmatales</taxon>
        <taxon>Gemmataceae</taxon>
        <taxon>Urbifossiella</taxon>
    </lineage>
</organism>
<feature type="domain" description="PPM-type phosphatase" evidence="2">
    <location>
        <begin position="178"/>
        <end position="289"/>
    </location>
</feature>
<dbReference type="InterPro" id="IPR052016">
    <property type="entry name" value="Bact_Sigma-Reg"/>
</dbReference>
<dbReference type="GO" id="GO:0016791">
    <property type="term" value="F:phosphatase activity"/>
    <property type="evidence" value="ECO:0007669"/>
    <property type="project" value="TreeGrafter"/>
</dbReference>
<dbReference type="PANTHER" id="PTHR43156">
    <property type="entry name" value="STAGE II SPORULATION PROTEIN E-RELATED"/>
    <property type="match status" value="1"/>
</dbReference>
<accession>A0A517XYS5</accession>
<dbReference type="Gene3D" id="3.60.40.10">
    <property type="entry name" value="PPM-type phosphatase domain"/>
    <property type="match status" value="1"/>
</dbReference>
<name>A0A517XYS5_9BACT</name>
<dbReference type="PANTHER" id="PTHR43156:SF2">
    <property type="entry name" value="STAGE II SPORULATION PROTEIN E"/>
    <property type="match status" value="1"/>
</dbReference>
<evidence type="ECO:0000313" key="3">
    <source>
        <dbReference type="EMBL" id="QDU22666.1"/>
    </source>
</evidence>
<dbReference type="InterPro" id="IPR036457">
    <property type="entry name" value="PPM-type-like_dom_sf"/>
</dbReference>
<dbReference type="AlphaFoldDB" id="A0A517XYS5"/>
<dbReference type="KEGG" id="uli:ETAA1_46490"/>
<keyword evidence="1" id="KW-0378">Hydrolase</keyword>
<dbReference type="RefSeq" id="WP_145242587.1">
    <property type="nucleotide sequence ID" value="NZ_CP036273.1"/>
</dbReference>
<dbReference type="OrthoDB" id="9800897at2"/>
<evidence type="ECO:0000256" key="1">
    <source>
        <dbReference type="ARBA" id="ARBA00022801"/>
    </source>
</evidence>
<proteinExistence type="predicted"/>
<reference evidence="3 4" key="1">
    <citation type="submission" date="2019-02" db="EMBL/GenBank/DDBJ databases">
        <title>Deep-cultivation of Planctomycetes and their phenomic and genomic characterization uncovers novel biology.</title>
        <authorList>
            <person name="Wiegand S."/>
            <person name="Jogler M."/>
            <person name="Boedeker C."/>
            <person name="Pinto D."/>
            <person name="Vollmers J."/>
            <person name="Rivas-Marin E."/>
            <person name="Kohn T."/>
            <person name="Peeters S.H."/>
            <person name="Heuer A."/>
            <person name="Rast P."/>
            <person name="Oberbeckmann S."/>
            <person name="Bunk B."/>
            <person name="Jeske O."/>
            <person name="Meyerdierks A."/>
            <person name="Storesund J.E."/>
            <person name="Kallscheuer N."/>
            <person name="Luecker S."/>
            <person name="Lage O.M."/>
            <person name="Pohl T."/>
            <person name="Merkel B.J."/>
            <person name="Hornburger P."/>
            <person name="Mueller R.-W."/>
            <person name="Bruemmer F."/>
            <person name="Labrenz M."/>
            <person name="Spormann A.M."/>
            <person name="Op den Camp H."/>
            <person name="Overmann J."/>
            <person name="Amann R."/>
            <person name="Jetten M.S.M."/>
            <person name="Mascher T."/>
            <person name="Medema M.H."/>
            <person name="Devos D.P."/>
            <person name="Kaster A.-K."/>
            <person name="Ovreas L."/>
            <person name="Rohde M."/>
            <person name="Galperin M.Y."/>
            <person name="Jogler C."/>
        </authorList>
    </citation>
    <scope>NUCLEOTIDE SEQUENCE [LARGE SCALE GENOMIC DNA]</scope>
    <source>
        <strain evidence="3 4">ETA_A1</strain>
    </source>
</reference>
<keyword evidence="4" id="KW-1185">Reference proteome</keyword>
<dbReference type="Pfam" id="PF07228">
    <property type="entry name" value="SpoIIE"/>
    <property type="match status" value="1"/>
</dbReference>
<dbReference type="EMBL" id="CP036273">
    <property type="protein sequence ID" value="QDU22666.1"/>
    <property type="molecule type" value="Genomic_DNA"/>
</dbReference>
<dbReference type="InterPro" id="IPR001932">
    <property type="entry name" value="PPM-type_phosphatase-like_dom"/>
</dbReference>
<protein>
    <recommendedName>
        <fullName evidence="2">PPM-type phosphatase domain-containing protein</fullName>
    </recommendedName>
</protein>
<evidence type="ECO:0000313" key="4">
    <source>
        <dbReference type="Proteomes" id="UP000319576"/>
    </source>
</evidence>
<dbReference type="Proteomes" id="UP000319576">
    <property type="component" value="Chromosome"/>
</dbReference>
<gene>
    <name evidence="3" type="ORF">ETAA1_46490</name>
</gene>
<evidence type="ECO:0000259" key="2">
    <source>
        <dbReference type="Pfam" id="PF07228"/>
    </source>
</evidence>
<sequence length="342" mass="34932">MPTVLLSAADPTAALPAAGFDVVAHALGSTPPVDFAAVAVAVVVAEPVPAAAAQTRRWRAELADEFVPVVWLVTRPEAVPVGLDAGADVCLMMPVEPPHLAAQLRSLARTRAASARVGTRAAEARLLGDQLRQAFARLDAERELARRAHQAALPNELPGGVTVCRRGRAGFHDARRLPDGRIAFLVGDVPGRGGTVGSLLGLLALRAAFPPGAEPDPAAALERVNRDLLALGLDDPPLVALLAGVADHESITVARAGLTAPVWLPSGGEPAAWSAPGPFLGTAEASYPALTRRGGRLLVSTAGGDALLAAARRHGADVEAVATHVLAATPGAEDVVVMAVAP</sequence>